<dbReference type="Gene3D" id="3.30.420.10">
    <property type="entry name" value="Ribonuclease H-like superfamily/Ribonuclease H"/>
    <property type="match status" value="2"/>
</dbReference>
<proteinExistence type="inferred from homology"/>
<name>A0A9R1TBH5_9HYME</name>
<evidence type="ECO:0000313" key="2">
    <source>
        <dbReference type="Proteomes" id="UP000694866"/>
    </source>
</evidence>
<dbReference type="GO" id="GO:1990432">
    <property type="term" value="P:siRNA 3'-end processing"/>
    <property type="evidence" value="ECO:0007669"/>
    <property type="project" value="TreeGrafter"/>
</dbReference>
<dbReference type="PANTHER" id="PTHR15092:SF22">
    <property type="entry name" value="POLY(A)-SPECIFIC RIBONUCLEASE PNLDC1"/>
    <property type="match status" value="1"/>
</dbReference>
<evidence type="ECO:0000313" key="3">
    <source>
        <dbReference type="RefSeq" id="XP_011306350.1"/>
    </source>
</evidence>
<dbReference type="GO" id="GO:0005634">
    <property type="term" value="C:nucleus"/>
    <property type="evidence" value="ECO:0007669"/>
    <property type="project" value="TreeGrafter"/>
</dbReference>
<dbReference type="AlphaFoldDB" id="A0A9R1TBH5"/>
<protein>
    <submittedName>
        <fullName evidence="3">Poly(A)-specific ribonuclease PARN-like domain-containing protein 1 isoform X1</fullName>
    </submittedName>
</protein>
<accession>A0A9R1TBH5</accession>
<dbReference type="GeneID" id="105268464"/>
<dbReference type="InterPro" id="IPR036397">
    <property type="entry name" value="RNaseH_sf"/>
</dbReference>
<keyword evidence="2" id="KW-1185">Reference proteome</keyword>
<comment type="similarity">
    <text evidence="1">Belongs to the CAF1 family.</text>
</comment>
<gene>
    <name evidence="3" type="primary">LOC105268464</name>
</gene>
<dbReference type="Proteomes" id="UP000694866">
    <property type="component" value="Unplaced"/>
</dbReference>
<dbReference type="InterPro" id="IPR012337">
    <property type="entry name" value="RNaseH-like_sf"/>
</dbReference>
<dbReference type="PANTHER" id="PTHR15092">
    <property type="entry name" value="POLY A -SPECIFIC RIBONUCLEASE/TARGET OF EGR1, MEMBER 1"/>
    <property type="match status" value="1"/>
</dbReference>
<dbReference type="GO" id="GO:0003723">
    <property type="term" value="F:RNA binding"/>
    <property type="evidence" value="ECO:0007669"/>
    <property type="project" value="TreeGrafter"/>
</dbReference>
<organism evidence="2 3">
    <name type="scientific">Fopius arisanus</name>
    <dbReference type="NCBI Taxonomy" id="64838"/>
    <lineage>
        <taxon>Eukaryota</taxon>
        <taxon>Metazoa</taxon>
        <taxon>Ecdysozoa</taxon>
        <taxon>Arthropoda</taxon>
        <taxon>Hexapoda</taxon>
        <taxon>Insecta</taxon>
        <taxon>Pterygota</taxon>
        <taxon>Neoptera</taxon>
        <taxon>Endopterygota</taxon>
        <taxon>Hymenoptera</taxon>
        <taxon>Apocrita</taxon>
        <taxon>Ichneumonoidea</taxon>
        <taxon>Braconidae</taxon>
        <taxon>Opiinae</taxon>
        <taxon>Fopius</taxon>
    </lineage>
</organism>
<dbReference type="GO" id="GO:0005783">
    <property type="term" value="C:endoplasmic reticulum"/>
    <property type="evidence" value="ECO:0007669"/>
    <property type="project" value="TreeGrafter"/>
</dbReference>
<dbReference type="Pfam" id="PF04857">
    <property type="entry name" value="CAF1"/>
    <property type="match status" value="1"/>
</dbReference>
<dbReference type="InterPro" id="IPR051181">
    <property type="entry name" value="CAF1_poly(A)_ribonucleases"/>
</dbReference>
<reference evidence="3" key="1">
    <citation type="submission" date="2025-08" db="UniProtKB">
        <authorList>
            <consortium name="RefSeq"/>
        </authorList>
    </citation>
    <scope>IDENTIFICATION</scope>
    <source>
        <strain evidence="3">USDA-PBARC FA_bdor</strain>
        <tissue evidence="3">Whole organism</tissue>
    </source>
</reference>
<evidence type="ECO:0000256" key="1">
    <source>
        <dbReference type="ARBA" id="ARBA00008372"/>
    </source>
</evidence>
<dbReference type="GO" id="GO:1990431">
    <property type="term" value="P:priRNA 3'-end processing"/>
    <property type="evidence" value="ECO:0007669"/>
    <property type="project" value="TreeGrafter"/>
</dbReference>
<dbReference type="SUPFAM" id="SSF53098">
    <property type="entry name" value="Ribonuclease H-like"/>
    <property type="match status" value="1"/>
</dbReference>
<sequence length="551" mass="64048">MNEILDDNFMNSYPKIEYTLKNASFIAVDAEFSGIDSENVPELTLFDTVQERYEKQRNNIAPYTAIQIGLTAFTKVQQQNKYIAEPFRFYLLSRSLLHGSNQNFQWEKTSMNFLRRHNFDWNKLVNGGISYLNQSELSKMQSLLKVNDYMSNMGAFRTLEEENKFVKSIKNVTEWLKDSPLSEKSMEIECDDFVQLCCLQRQLRKSFKGVWTEQKGQTIFVIKVDAETRKILEEGNQNFFEEQLLEYILGFTRVFQLLCDLKKPIVGHNILLDLMFMYKQFYKDLPTSYQKFKREIHELMPTVYDTKFLSYEMRKILDSKGQEGQGNRKKGGDKGRSNILEELYRFFKNGDGRLLTWNSPNIEFPDETTTDTEAYHDAGWDSYYTGYCFIKMAHVFCNPHKSCGTTRELSHVEMMSSLKSHVNCVNLIRADLSYLSLDGPDPPSRRPPRLNITALHLKSISTDEIMRALSSFDHCDVQVQSPRSVLVAAPNWRTAREIIQHFQKTKDYEAVPYNFLKHSPTVRSLLWGTLVVSGSMLAMLIHRAVQKPPVT</sequence>
<dbReference type="GO" id="GO:0000289">
    <property type="term" value="P:nuclear-transcribed mRNA poly(A) tail shortening"/>
    <property type="evidence" value="ECO:0007669"/>
    <property type="project" value="TreeGrafter"/>
</dbReference>
<dbReference type="KEGG" id="fas:105268464"/>
<dbReference type="OrthoDB" id="414075at2759"/>
<dbReference type="InterPro" id="IPR006941">
    <property type="entry name" value="RNase_CAF1"/>
</dbReference>
<dbReference type="RefSeq" id="XP_011306350.1">
    <property type="nucleotide sequence ID" value="XM_011308048.1"/>
</dbReference>
<dbReference type="GO" id="GO:0000175">
    <property type="term" value="F:3'-5'-RNA exonuclease activity"/>
    <property type="evidence" value="ECO:0007669"/>
    <property type="project" value="TreeGrafter"/>
</dbReference>